<dbReference type="OrthoDB" id="429932at2759"/>
<evidence type="ECO:0000256" key="1">
    <source>
        <dbReference type="SAM" id="MobiDB-lite"/>
    </source>
</evidence>
<keyword evidence="2" id="KW-0812">Transmembrane</keyword>
<dbReference type="GO" id="GO:0005640">
    <property type="term" value="C:nuclear outer membrane"/>
    <property type="evidence" value="ECO:0007669"/>
    <property type="project" value="TreeGrafter"/>
</dbReference>
<feature type="compositionally biased region" description="Low complexity" evidence="1">
    <location>
        <begin position="186"/>
        <end position="197"/>
    </location>
</feature>
<organism evidence="3 4">
    <name type="scientific">Penicillium oxalicum (strain 114-2 / CGMCC 5302)</name>
    <name type="common">Penicillium decumbens</name>
    <dbReference type="NCBI Taxonomy" id="933388"/>
    <lineage>
        <taxon>Eukaryota</taxon>
        <taxon>Fungi</taxon>
        <taxon>Dikarya</taxon>
        <taxon>Ascomycota</taxon>
        <taxon>Pezizomycotina</taxon>
        <taxon>Eurotiomycetes</taxon>
        <taxon>Eurotiomycetidae</taxon>
        <taxon>Eurotiales</taxon>
        <taxon>Aspergillaceae</taxon>
        <taxon>Penicillium</taxon>
    </lineage>
</organism>
<gene>
    <name evidence="3" type="ORF">PDE_09841</name>
</gene>
<sequence length="287" mass="30651">MAARSHPSTPRAGPFTAPAATPASEGGTPGKWRHPQLSEVVRRQNAANFSDKNFRSVIWNGSALLFTWVFGGTLKSYARRVFDSKPAYCELPLLLLQGLLLFNILLALYPLFRPKDNLSDISLTPTQRALLGLDPSVAPPNTPGSTYVTPPRYRLSTSRKASPISASRRSGSPVSSTSTFTERRGSSGTSFSPASSPLFTKTTNAGSLESSHRLSVGSSSPLARSNSFGESTMSNMSSISGMSVMSGMSSIGPSTPSPLAGKRRSLGVSNKWLYERSRRLSTSNSAL</sequence>
<feature type="compositionally biased region" description="Polar residues" evidence="1">
    <location>
        <begin position="198"/>
        <end position="209"/>
    </location>
</feature>
<dbReference type="PhylomeDB" id="S8BI15"/>
<evidence type="ECO:0008006" key="5">
    <source>
        <dbReference type="Google" id="ProtNLM"/>
    </source>
</evidence>
<keyword evidence="4" id="KW-1185">Reference proteome</keyword>
<dbReference type="Pfam" id="PF08058">
    <property type="entry name" value="NPCC"/>
    <property type="match status" value="1"/>
</dbReference>
<dbReference type="EMBL" id="KB644415">
    <property type="protein sequence ID" value="EPS34877.1"/>
    <property type="molecule type" value="Genomic_DNA"/>
</dbReference>
<dbReference type="InterPro" id="IPR012578">
    <property type="entry name" value="Nucl_pore_cmplx"/>
</dbReference>
<feature type="region of interest" description="Disordered" evidence="1">
    <location>
        <begin position="1"/>
        <end position="33"/>
    </location>
</feature>
<dbReference type="GO" id="GO:0070762">
    <property type="term" value="C:nuclear pore transmembrane ring"/>
    <property type="evidence" value="ECO:0007669"/>
    <property type="project" value="TreeGrafter"/>
</dbReference>
<feature type="compositionally biased region" description="Low complexity" evidence="1">
    <location>
        <begin position="9"/>
        <end position="23"/>
    </location>
</feature>
<dbReference type="HOGENOM" id="CLU_044363_0_0_1"/>
<proteinExistence type="predicted"/>
<name>S8BI15_PENO1</name>
<dbReference type="GO" id="GO:0006606">
    <property type="term" value="P:protein import into nucleus"/>
    <property type="evidence" value="ECO:0007669"/>
    <property type="project" value="TreeGrafter"/>
</dbReference>
<keyword evidence="2" id="KW-1133">Transmembrane helix</keyword>
<dbReference type="AlphaFoldDB" id="S8BI15"/>
<dbReference type="STRING" id="933388.S8BI15"/>
<dbReference type="PANTHER" id="PTHR28003:SF1">
    <property type="entry name" value="NUCLEOPORIN POM34"/>
    <property type="match status" value="1"/>
</dbReference>
<protein>
    <recommendedName>
        <fullName evidence="5">Nuclear pore complex component</fullName>
    </recommendedName>
</protein>
<feature type="compositionally biased region" description="Low complexity" evidence="1">
    <location>
        <begin position="229"/>
        <end position="254"/>
    </location>
</feature>
<keyword evidence="2" id="KW-0472">Membrane</keyword>
<feature type="compositionally biased region" description="Polar residues" evidence="1">
    <location>
        <begin position="216"/>
        <end position="228"/>
    </location>
</feature>
<feature type="transmembrane region" description="Helical" evidence="2">
    <location>
        <begin position="57"/>
        <end position="74"/>
    </location>
</feature>
<dbReference type="PANTHER" id="PTHR28003">
    <property type="entry name" value="NUCLEOPORIN POM34"/>
    <property type="match status" value="1"/>
</dbReference>
<evidence type="ECO:0000313" key="4">
    <source>
        <dbReference type="Proteomes" id="UP000019376"/>
    </source>
</evidence>
<accession>S8BI15</accession>
<evidence type="ECO:0000313" key="3">
    <source>
        <dbReference type="EMBL" id="EPS34877.1"/>
    </source>
</evidence>
<feature type="compositionally biased region" description="Low complexity" evidence="1">
    <location>
        <begin position="165"/>
        <end position="179"/>
    </location>
</feature>
<dbReference type="Proteomes" id="UP000019376">
    <property type="component" value="Unassembled WGS sequence"/>
</dbReference>
<feature type="region of interest" description="Disordered" evidence="1">
    <location>
        <begin position="132"/>
        <end position="263"/>
    </location>
</feature>
<dbReference type="GO" id="GO:0030474">
    <property type="term" value="P:spindle pole body duplication"/>
    <property type="evidence" value="ECO:0007669"/>
    <property type="project" value="TreeGrafter"/>
</dbReference>
<dbReference type="eggNOG" id="ENOG502SEBV">
    <property type="taxonomic scope" value="Eukaryota"/>
</dbReference>
<evidence type="ECO:0000256" key="2">
    <source>
        <dbReference type="SAM" id="Phobius"/>
    </source>
</evidence>
<feature type="transmembrane region" description="Helical" evidence="2">
    <location>
        <begin position="94"/>
        <end position="112"/>
    </location>
</feature>
<reference evidence="3 4" key="1">
    <citation type="journal article" date="2013" name="PLoS ONE">
        <title>Genomic and secretomic analyses reveal unique features of the lignocellulolytic enzyme system of Penicillium decumbens.</title>
        <authorList>
            <person name="Liu G."/>
            <person name="Zhang L."/>
            <person name="Wei X."/>
            <person name="Zou G."/>
            <person name="Qin Y."/>
            <person name="Ma L."/>
            <person name="Li J."/>
            <person name="Zheng H."/>
            <person name="Wang S."/>
            <person name="Wang C."/>
            <person name="Xun L."/>
            <person name="Zhao G.-P."/>
            <person name="Zhou Z."/>
            <person name="Qu Y."/>
        </authorList>
    </citation>
    <scope>NUCLEOTIDE SEQUENCE [LARGE SCALE GENOMIC DNA]</scope>
    <source>
        <strain evidence="4">114-2 / CGMCC 5302</strain>
    </source>
</reference>